<dbReference type="Proteomes" id="UP001596395">
    <property type="component" value="Unassembled WGS sequence"/>
</dbReference>
<evidence type="ECO:0000313" key="2">
    <source>
        <dbReference type="EMBL" id="MFC6954416.1"/>
    </source>
</evidence>
<keyword evidence="3" id="KW-1185">Reference proteome</keyword>
<reference evidence="2 3" key="1">
    <citation type="journal article" date="2019" name="Int. J. Syst. Evol. Microbiol.">
        <title>The Global Catalogue of Microorganisms (GCM) 10K type strain sequencing project: providing services to taxonomists for standard genome sequencing and annotation.</title>
        <authorList>
            <consortium name="The Broad Institute Genomics Platform"/>
            <consortium name="The Broad Institute Genome Sequencing Center for Infectious Disease"/>
            <person name="Wu L."/>
            <person name="Ma J."/>
        </authorList>
    </citation>
    <scope>NUCLEOTIDE SEQUENCE [LARGE SCALE GENOMIC DNA]</scope>
    <source>
        <strain evidence="2 3">GX26</strain>
    </source>
</reference>
<dbReference type="EMBL" id="JBHSXN010000003">
    <property type="protein sequence ID" value="MFC6954416.1"/>
    <property type="molecule type" value="Genomic_DNA"/>
</dbReference>
<sequence>MRRRALLGALAVGGTAGCLRLEGGSGTTNATGTDGAGMGTVETATATATATETEPETTTERGDPTYPFGLSDDGVESYLYSTCDSAVAELSYRAQYTKVDVESGSQKWHREYEAADGIALGHWNRKGGGPVDAFHTIGGDMLWREEVADGDTYGLSTRPSFEEIFWAEEIQPLLKGPAWGSPERVNDDRPAVWEVRADSVGETVRSPGHSEGELKSIEGARMRVDENGVIRRIEAVYDSSNFEGEVRRHRFRFEVSDVGAVSLSAPSWVETAREERPDFSAQLTDDRKYVRLTMESGSIASDSRISVFQQPDAARKYVARTDREVSAGDELYIHAKTDSGKFNEAGIGYGTRSSVGTPPTLDERYHVVAFRRDTKYEPGVDVAPPS</sequence>
<dbReference type="PROSITE" id="PS51257">
    <property type="entry name" value="PROKAR_LIPOPROTEIN"/>
    <property type="match status" value="1"/>
</dbReference>
<dbReference type="RefSeq" id="WP_336351365.1">
    <property type="nucleotide sequence ID" value="NZ_JAZAQL010000003.1"/>
</dbReference>
<dbReference type="AlphaFoldDB" id="A0ABD5VK89"/>
<feature type="region of interest" description="Disordered" evidence="1">
    <location>
        <begin position="46"/>
        <end position="67"/>
    </location>
</feature>
<evidence type="ECO:0000313" key="3">
    <source>
        <dbReference type="Proteomes" id="UP001596395"/>
    </source>
</evidence>
<evidence type="ECO:0000256" key="1">
    <source>
        <dbReference type="SAM" id="MobiDB-lite"/>
    </source>
</evidence>
<comment type="caution">
    <text evidence="2">The sequence shown here is derived from an EMBL/GenBank/DDBJ whole genome shotgun (WGS) entry which is preliminary data.</text>
</comment>
<gene>
    <name evidence="2" type="ORF">ACFQGB_16250</name>
</gene>
<proteinExistence type="predicted"/>
<organism evidence="2 3">
    <name type="scientific">Halorubellus litoreus</name>
    <dbReference type="NCBI Taxonomy" id="755308"/>
    <lineage>
        <taxon>Archaea</taxon>
        <taxon>Methanobacteriati</taxon>
        <taxon>Methanobacteriota</taxon>
        <taxon>Stenosarchaea group</taxon>
        <taxon>Halobacteria</taxon>
        <taxon>Halobacteriales</taxon>
        <taxon>Halorubellaceae</taxon>
        <taxon>Halorubellus</taxon>
    </lineage>
</organism>
<accession>A0ABD5VK89</accession>
<name>A0ABD5VK89_9EURY</name>
<protein>
    <submittedName>
        <fullName evidence="2">Uncharacterized protein</fullName>
    </submittedName>
</protein>